<sequence length="141" mass="15321">KTITTDPSVGTLMYGHVDYGGNITDTCFVSPELKALAAVCMAISLCGLVGNGLVLWFLGCHVKQNPSATYILYLAIADFLLLLLVLLLTTAYLNLSSFCLHDLILLYLKFVLAVTVLCQYFELSSLAFLTAMCVEQCLAVL</sequence>
<dbReference type="AlphaFoldDB" id="A0A7K9C2R0"/>
<dbReference type="Proteomes" id="UP000574528">
    <property type="component" value="Unassembled WGS sequence"/>
</dbReference>
<evidence type="ECO:0000256" key="2">
    <source>
        <dbReference type="ARBA" id="ARBA00022475"/>
    </source>
</evidence>
<keyword evidence="3 9" id="KW-0812">Transmembrane</keyword>
<evidence type="ECO:0000256" key="1">
    <source>
        <dbReference type="ARBA" id="ARBA00004651"/>
    </source>
</evidence>
<keyword evidence="6 9" id="KW-0472">Membrane</keyword>
<keyword evidence="8" id="KW-0807">Transducer</keyword>
<evidence type="ECO:0000313" key="11">
    <source>
        <dbReference type="EMBL" id="NXG46901.1"/>
    </source>
</evidence>
<evidence type="ECO:0000256" key="5">
    <source>
        <dbReference type="ARBA" id="ARBA00023040"/>
    </source>
</evidence>
<evidence type="ECO:0000256" key="7">
    <source>
        <dbReference type="ARBA" id="ARBA00023170"/>
    </source>
</evidence>
<dbReference type="PANTHER" id="PTHR11334:SF29">
    <property type="entry name" value="MAS-RELATED G-PROTEIN COUPLED RECEPTOR MEMBER X2"/>
    <property type="match status" value="1"/>
</dbReference>
<comment type="caution">
    <text evidence="11">The sequence shown here is derived from an EMBL/GenBank/DDBJ whole genome shotgun (WGS) entry which is preliminary data.</text>
</comment>
<name>A0A7K9C2R0_9PICI</name>
<evidence type="ECO:0000259" key="10">
    <source>
        <dbReference type="PROSITE" id="PS50262"/>
    </source>
</evidence>
<evidence type="ECO:0000256" key="6">
    <source>
        <dbReference type="ARBA" id="ARBA00023136"/>
    </source>
</evidence>
<evidence type="ECO:0000313" key="12">
    <source>
        <dbReference type="Proteomes" id="UP000574528"/>
    </source>
</evidence>
<dbReference type="InterPro" id="IPR017452">
    <property type="entry name" value="GPCR_Rhodpsn_7TM"/>
</dbReference>
<keyword evidence="2" id="KW-1003">Cell membrane</keyword>
<gene>
    <name evidence="11" type="primary">Mas1_2</name>
    <name evidence="11" type="ORF">PSIHAE_R14870</name>
</gene>
<reference evidence="11 12" key="1">
    <citation type="submission" date="2019-09" db="EMBL/GenBank/DDBJ databases">
        <title>Bird 10,000 Genomes (B10K) Project - Family phase.</title>
        <authorList>
            <person name="Zhang G."/>
        </authorList>
    </citation>
    <scope>NUCLEOTIDE SEQUENCE [LARGE SCALE GENOMIC DNA]</scope>
    <source>
        <strain evidence="11">B10K-DU-001-24</strain>
        <tissue evidence="11">Muscle</tissue>
    </source>
</reference>
<dbReference type="EMBL" id="VWZI01011388">
    <property type="protein sequence ID" value="NXG46901.1"/>
    <property type="molecule type" value="Genomic_DNA"/>
</dbReference>
<dbReference type="Gene3D" id="1.20.1070.10">
    <property type="entry name" value="Rhodopsin 7-helix transmembrane proteins"/>
    <property type="match status" value="1"/>
</dbReference>
<protein>
    <submittedName>
        <fullName evidence="11">MAS protein</fullName>
    </submittedName>
</protein>
<dbReference type="InterPro" id="IPR026234">
    <property type="entry name" value="MRGPCRFAMILY"/>
</dbReference>
<evidence type="ECO:0000256" key="8">
    <source>
        <dbReference type="ARBA" id="ARBA00023224"/>
    </source>
</evidence>
<dbReference type="PRINTS" id="PR00237">
    <property type="entry name" value="GPCRRHODOPSN"/>
</dbReference>
<dbReference type="OrthoDB" id="9896011at2759"/>
<keyword evidence="12" id="KW-1185">Reference proteome</keyword>
<dbReference type="SUPFAM" id="SSF81321">
    <property type="entry name" value="Family A G protein-coupled receptor-like"/>
    <property type="match status" value="1"/>
</dbReference>
<evidence type="ECO:0000256" key="4">
    <source>
        <dbReference type="ARBA" id="ARBA00022989"/>
    </source>
</evidence>
<dbReference type="PANTHER" id="PTHR11334">
    <property type="entry name" value="MAS-RELATED G-PROTEIN COUPLED RECEPTOR"/>
    <property type="match status" value="1"/>
</dbReference>
<dbReference type="GO" id="GO:0004930">
    <property type="term" value="F:G protein-coupled receptor activity"/>
    <property type="evidence" value="ECO:0007669"/>
    <property type="project" value="UniProtKB-KW"/>
</dbReference>
<accession>A0A7K9C2R0</accession>
<feature type="transmembrane region" description="Helical" evidence="9">
    <location>
        <begin position="35"/>
        <end position="58"/>
    </location>
</feature>
<keyword evidence="4 9" id="KW-1133">Transmembrane helix</keyword>
<feature type="non-terminal residue" evidence="11">
    <location>
        <position position="141"/>
    </location>
</feature>
<dbReference type="GO" id="GO:0005886">
    <property type="term" value="C:plasma membrane"/>
    <property type="evidence" value="ECO:0007669"/>
    <property type="project" value="UniProtKB-SubCell"/>
</dbReference>
<evidence type="ECO:0000256" key="9">
    <source>
        <dbReference type="SAM" id="Phobius"/>
    </source>
</evidence>
<evidence type="ECO:0000256" key="3">
    <source>
        <dbReference type="ARBA" id="ARBA00022692"/>
    </source>
</evidence>
<feature type="transmembrane region" description="Helical" evidence="9">
    <location>
        <begin position="70"/>
        <end position="92"/>
    </location>
</feature>
<dbReference type="InterPro" id="IPR000276">
    <property type="entry name" value="GPCR_Rhodpsn"/>
</dbReference>
<feature type="domain" description="G-protein coupled receptors family 1 profile" evidence="10">
    <location>
        <begin position="50"/>
        <end position="141"/>
    </location>
</feature>
<comment type="subcellular location">
    <subcellularLocation>
        <location evidence="1">Cell membrane</location>
        <topology evidence="1">Multi-pass membrane protein</topology>
    </subcellularLocation>
</comment>
<organism evidence="11 12">
    <name type="scientific">Psilopogon haemacephalus</name>
    <name type="common">coppersmith barbet</name>
    <dbReference type="NCBI Taxonomy" id="2585815"/>
    <lineage>
        <taxon>Eukaryota</taxon>
        <taxon>Metazoa</taxon>
        <taxon>Chordata</taxon>
        <taxon>Craniata</taxon>
        <taxon>Vertebrata</taxon>
        <taxon>Euteleostomi</taxon>
        <taxon>Archelosauria</taxon>
        <taxon>Archosauria</taxon>
        <taxon>Dinosauria</taxon>
        <taxon>Saurischia</taxon>
        <taxon>Theropoda</taxon>
        <taxon>Coelurosauria</taxon>
        <taxon>Aves</taxon>
        <taxon>Neognathae</taxon>
        <taxon>Neoaves</taxon>
        <taxon>Telluraves</taxon>
        <taxon>Coraciimorphae</taxon>
        <taxon>Piciformes</taxon>
        <taxon>Megalaimidae</taxon>
        <taxon>Psilopogon</taxon>
    </lineage>
</organism>
<keyword evidence="7" id="KW-0675">Receptor</keyword>
<dbReference type="PROSITE" id="PS50262">
    <property type="entry name" value="G_PROTEIN_RECEP_F1_2"/>
    <property type="match status" value="1"/>
</dbReference>
<feature type="non-terminal residue" evidence="11">
    <location>
        <position position="1"/>
    </location>
</feature>
<keyword evidence="5" id="KW-0297">G-protein coupled receptor</keyword>
<feature type="transmembrane region" description="Helical" evidence="9">
    <location>
        <begin position="104"/>
        <end position="123"/>
    </location>
</feature>
<proteinExistence type="predicted"/>